<protein>
    <recommendedName>
        <fullName evidence="1">Reverse transcriptase domain-containing protein</fullName>
    </recommendedName>
</protein>
<dbReference type="PANTHER" id="PTHR33332">
    <property type="entry name" value="REVERSE TRANSCRIPTASE DOMAIN-CONTAINING PROTEIN"/>
    <property type="match status" value="1"/>
</dbReference>
<dbReference type="AlphaFoldDB" id="A0AA85JPN2"/>
<organism evidence="2 3">
    <name type="scientific">Trichobilharzia regenti</name>
    <name type="common">Nasal bird schistosome</name>
    <dbReference type="NCBI Taxonomy" id="157069"/>
    <lineage>
        <taxon>Eukaryota</taxon>
        <taxon>Metazoa</taxon>
        <taxon>Spiralia</taxon>
        <taxon>Lophotrochozoa</taxon>
        <taxon>Platyhelminthes</taxon>
        <taxon>Trematoda</taxon>
        <taxon>Digenea</taxon>
        <taxon>Strigeidida</taxon>
        <taxon>Schistosomatoidea</taxon>
        <taxon>Schistosomatidae</taxon>
        <taxon>Trichobilharzia</taxon>
    </lineage>
</organism>
<reference evidence="3" key="2">
    <citation type="submission" date="2023-11" db="UniProtKB">
        <authorList>
            <consortium name="WormBaseParasite"/>
        </authorList>
    </citation>
    <scope>IDENTIFICATION</scope>
</reference>
<feature type="domain" description="Reverse transcriptase" evidence="1">
    <location>
        <begin position="1"/>
        <end position="127"/>
    </location>
</feature>
<dbReference type="Proteomes" id="UP000050795">
    <property type="component" value="Unassembled WGS sequence"/>
</dbReference>
<reference evidence="2" key="1">
    <citation type="submission" date="2022-06" db="EMBL/GenBank/DDBJ databases">
        <authorList>
            <person name="Berger JAMES D."/>
            <person name="Berger JAMES D."/>
        </authorList>
    </citation>
    <scope>NUCLEOTIDE SEQUENCE [LARGE SCALE GENOMIC DNA]</scope>
</reference>
<dbReference type="InterPro" id="IPR043502">
    <property type="entry name" value="DNA/RNA_pol_sf"/>
</dbReference>
<keyword evidence="2" id="KW-1185">Reference proteome</keyword>
<dbReference type="SUPFAM" id="SSF56672">
    <property type="entry name" value="DNA/RNA polymerases"/>
    <property type="match status" value="1"/>
</dbReference>
<dbReference type="InterPro" id="IPR000477">
    <property type="entry name" value="RT_dom"/>
</dbReference>
<proteinExistence type="predicted"/>
<dbReference type="WBParaSite" id="TREG1_34640.1">
    <property type="protein sequence ID" value="TREG1_34640.1"/>
    <property type="gene ID" value="TREG1_34640"/>
</dbReference>
<name>A0AA85JPN2_TRIRE</name>
<evidence type="ECO:0000313" key="3">
    <source>
        <dbReference type="WBParaSite" id="TREG1_34640.1"/>
    </source>
</evidence>
<dbReference type="Pfam" id="PF00078">
    <property type="entry name" value="RVT_1"/>
    <property type="match status" value="1"/>
</dbReference>
<dbReference type="PROSITE" id="PS50878">
    <property type="entry name" value="RT_POL"/>
    <property type="match status" value="1"/>
</dbReference>
<accession>A0AA85JPN2</accession>
<evidence type="ECO:0000259" key="1">
    <source>
        <dbReference type="PROSITE" id="PS50878"/>
    </source>
</evidence>
<evidence type="ECO:0000313" key="2">
    <source>
        <dbReference type="Proteomes" id="UP000050795"/>
    </source>
</evidence>
<sequence>MEFTSPLYTLAGVPQGVVLSPFLFSFFLHDLPHSDVATFVKYADDLSVSMPVNSQSDCSELNNFLLEISRWSSSNGLKPNPSKFQVVNFTFGRKRDLQQLVGSHGPTIIDGIEVENTSNVKYLGLSFSTDLS</sequence>